<protein>
    <submittedName>
        <fullName evidence="1">Uncharacterized protein</fullName>
    </submittedName>
</protein>
<reference evidence="2" key="1">
    <citation type="journal article" date="2023" name="Nat. Plants">
        <title>Single-cell RNA sequencing provides a high-resolution roadmap for understanding the multicellular compartmentation of specialized metabolism.</title>
        <authorList>
            <person name="Sun S."/>
            <person name="Shen X."/>
            <person name="Li Y."/>
            <person name="Li Y."/>
            <person name="Wang S."/>
            <person name="Li R."/>
            <person name="Zhang H."/>
            <person name="Shen G."/>
            <person name="Guo B."/>
            <person name="Wei J."/>
            <person name="Xu J."/>
            <person name="St-Pierre B."/>
            <person name="Chen S."/>
            <person name="Sun C."/>
        </authorList>
    </citation>
    <scope>NUCLEOTIDE SEQUENCE [LARGE SCALE GENOMIC DNA]</scope>
</reference>
<name>A0ACC0AVM6_CATRO</name>
<evidence type="ECO:0000313" key="1">
    <source>
        <dbReference type="EMBL" id="KAI5663503.1"/>
    </source>
</evidence>
<accession>A0ACC0AVM6</accession>
<sequence length="163" mass="18684">MSLLLTQDAGRAGLVTSQIFCTLFSPDDLAVGLLNDSSSKIGRPVSLFLIRFWHSNIFVPGRPVLKLDVWFLSLSSNSFFCWQKFLPTHLILSSNFCRANHQVTFLNSGIRARRRFDLSGVCYIPPSTQMSSETPRLLSRLRRTVEFRESCTGHYYCFFFPFI</sequence>
<dbReference type="EMBL" id="CM044705">
    <property type="protein sequence ID" value="KAI5663503.1"/>
    <property type="molecule type" value="Genomic_DNA"/>
</dbReference>
<evidence type="ECO:0000313" key="2">
    <source>
        <dbReference type="Proteomes" id="UP001060085"/>
    </source>
</evidence>
<keyword evidence="2" id="KW-1185">Reference proteome</keyword>
<comment type="caution">
    <text evidence="1">The sequence shown here is derived from an EMBL/GenBank/DDBJ whole genome shotgun (WGS) entry which is preliminary data.</text>
</comment>
<organism evidence="1 2">
    <name type="scientific">Catharanthus roseus</name>
    <name type="common">Madagascar periwinkle</name>
    <name type="synonym">Vinca rosea</name>
    <dbReference type="NCBI Taxonomy" id="4058"/>
    <lineage>
        <taxon>Eukaryota</taxon>
        <taxon>Viridiplantae</taxon>
        <taxon>Streptophyta</taxon>
        <taxon>Embryophyta</taxon>
        <taxon>Tracheophyta</taxon>
        <taxon>Spermatophyta</taxon>
        <taxon>Magnoliopsida</taxon>
        <taxon>eudicotyledons</taxon>
        <taxon>Gunneridae</taxon>
        <taxon>Pentapetalae</taxon>
        <taxon>asterids</taxon>
        <taxon>lamiids</taxon>
        <taxon>Gentianales</taxon>
        <taxon>Apocynaceae</taxon>
        <taxon>Rauvolfioideae</taxon>
        <taxon>Vinceae</taxon>
        <taxon>Catharanthinae</taxon>
        <taxon>Catharanthus</taxon>
    </lineage>
</organism>
<proteinExistence type="predicted"/>
<dbReference type="Proteomes" id="UP001060085">
    <property type="component" value="Linkage Group LG05"/>
</dbReference>
<gene>
    <name evidence="1" type="ORF">M9H77_22826</name>
</gene>